<dbReference type="EMBL" id="CP017766">
    <property type="protein sequence ID" value="AUB55902.1"/>
    <property type="molecule type" value="Genomic_DNA"/>
</dbReference>
<name>A0A2H4VCU6_9EURY</name>
<proteinExistence type="predicted"/>
<evidence type="ECO:0000256" key="1">
    <source>
        <dbReference type="ARBA" id="ARBA00022670"/>
    </source>
</evidence>
<keyword evidence="1" id="KW-0645">Protease</keyword>
<dbReference type="RefSeq" id="WP_100905876.1">
    <property type="nucleotide sequence ID" value="NZ_CP017766.1"/>
</dbReference>
<dbReference type="InterPro" id="IPR019756">
    <property type="entry name" value="Pept_S26A_signal_pept_1_Ser-AS"/>
</dbReference>
<evidence type="ECO:0000256" key="2">
    <source>
        <dbReference type="ARBA" id="ARBA00022801"/>
    </source>
</evidence>
<keyword evidence="2" id="KW-0378">Hydrolase</keyword>
<dbReference type="CDD" id="cd06462">
    <property type="entry name" value="Peptidase_S24_S26"/>
    <property type="match status" value="1"/>
</dbReference>
<dbReference type="PROSITE" id="PS00501">
    <property type="entry name" value="SPASE_I_1"/>
    <property type="match status" value="1"/>
</dbReference>
<dbReference type="InterPro" id="IPR036286">
    <property type="entry name" value="LexA/Signal_pep-like_sf"/>
</dbReference>
<sequence length="214" mass="23408">MKLRTGIIIGLLVLVVAAGSAIFLSTNHNTTEITIETNGTAVSVQSASSWLFPVPDAMLEEMKTKALADVEDVDSSLGSIQTDMQNIASKYNYTVQVKIKSQFGENQLPLLATVKGTSMIPTLQDGQRIIVLKTSNFQAGDLVVARHPDYHLIVKRVAEINGTQVYLKSDNRQVETVSNQIRNVNGVQQVVTIQKTPLDTWLPKTNVVGVVKVY</sequence>
<feature type="domain" description="Peptidase S24/S26A/S26B/S26C" evidence="3">
    <location>
        <begin position="97"/>
        <end position="177"/>
    </location>
</feature>
<evidence type="ECO:0000259" key="3">
    <source>
        <dbReference type="Pfam" id="PF00717"/>
    </source>
</evidence>
<dbReference type="GO" id="GO:0004252">
    <property type="term" value="F:serine-type endopeptidase activity"/>
    <property type="evidence" value="ECO:0007669"/>
    <property type="project" value="InterPro"/>
</dbReference>
<dbReference type="GO" id="GO:0016020">
    <property type="term" value="C:membrane"/>
    <property type="evidence" value="ECO:0007669"/>
    <property type="project" value="InterPro"/>
</dbReference>
<protein>
    <submittedName>
        <fullName evidence="4">Peptidase S24</fullName>
    </submittedName>
</protein>
<dbReference type="OrthoDB" id="74319at2157"/>
<reference evidence="4 5" key="1">
    <citation type="submission" date="2016-10" db="EMBL/GenBank/DDBJ databases">
        <title>Comparative genomics between deep and shallow subseafloor isolates.</title>
        <authorList>
            <person name="Ishii S."/>
            <person name="Miller J.R."/>
            <person name="Sutton G."/>
            <person name="Suzuki S."/>
            <person name="Methe B."/>
            <person name="Inagaki F."/>
            <person name="Imachi H."/>
        </authorList>
    </citation>
    <scope>NUCLEOTIDE SEQUENCE [LARGE SCALE GENOMIC DNA]</scope>
    <source>
        <strain evidence="4 5">MO-MB1</strain>
    </source>
</reference>
<dbReference type="Proteomes" id="UP000232806">
    <property type="component" value="Chromosome"/>
</dbReference>
<dbReference type="InterPro" id="IPR015927">
    <property type="entry name" value="Peptidase_S24_S26A/B/C"/>
</dbReference>
<dbReference type="AlphaFoldDB" id="A0A2H4VCU6"/>
<dbReference type="GO" id="GO:0006508">
    <property type="term" value="P:proteolysis"/>
    <property type="evidence" value="ECO:0007669"/>
    <property type="project" value="UniProtKB-KW"/>
</dbReference>
<dbReference type="GeneID" id="35121479"/>
<organism evidence="4 5">
    <name type="scientific">Methanobacterium subterraneum</name>
    <dbReference type="NCBI Taxonomy" id="59277"/>
    <lineage>
        <taxon>Archaea</taxon>
        <taxon>Methanobacteriati</taxon>
        <taxon>Methanobacteriota</taxon>
        <taxon>Methanomada group</taxon>
        <taxon>Methanobacteria</taxon>
        <taxon>Methanobacteriales</taxon>
        <taxon>Methanobacteriaceae</taxon>
        <taxon>Methanobacterium</taxon>
    </lineage>
</organism>
<dbReference type="Pfam" id="PF00717">
    <property type="entry name" value="Peptidase_S24"/>
    <property type="match status" value="1"/>
</dbReference>
<gene>
    <name evidence="4" type="ORF">BK007_07745</name>
</gene>
<evidence type="ECO:0000313" key="5">
    <source>
        <dbReference type="Proteomes" id="UP000232806"/>
    </source>
</evidence>
<dbReference type="SUPFAM" id="SSF51306">
    <property type="entry name" value="LexA/Signal peptidase"/>
    <property type="match status" value="1"/>
</dbReference>
<evidence type="ECO:0000313" key="4">
    <source>
        <dbReference type="EMBL" id="AUB55902.1"/>
    </source>
</evidence>
<dbReference type="Gene3D" id="2.10.109.10">
    <property type="entry name" value="Umud Fragment, subunit A"/>
    <property type="match status" value="1"/>
</dbReference>
<accession>A0A2H4VCU6</accession>